<dbReference type="InterPro" id="IPR016208">
    <property type="entry name" value="Ald_Oxase/xanthine_DH-like"/>
</dbReference>
<dbReference type="OrthoDB" id="9759099at2"/>
<evidence type="ECO:0000259" key="1">
    <source>
        <dbReference type="SMART" id="SM01008"/>
    </source>
</evidence>
<dbReference type="Proteomes" id="UP000321204">
    <property type="component" value="Chromosome"/>
</dbReference>
<dbReference type="KEGG" id="fgg:FSB75_14665"/>
<dbReference type="Gene3D" id="3.30.365.10">
    <property type="entry name" value="Aldehyde oxidase/xanthine dehydrogenase, molybdopterin binding domain"/>
    <property type="match status" value="4"/>
</dbReference>
<dbReference type="InterPro" id="IPR037165">
    <property type="entry name" value="AldOxase/xan_DH_Mopterin-bd_sf"/>
</dbReference>
<dbReference type="Pfam" id="PF01315">
    <property type="entry name" value="Ald_Xan_dh_C"/>
    <property type="match status" value="1"/>
</dbReference>
<dbReference type="SMART" id="SM01008">
    <property type="entry name" value="Ald_Xan_dh_C"/>
    <property type="match status" value="1"/>
</dbReference>
<dbReference type="GO" id="GO:0016491">
    <property type="term" value="F:oxidoreductase activity"/>
    <property type="evidence" value="ECO:0007669"/>
    <property type="project" value="InterPro"/>
</dbReference>
<feature type="domain" description="Aldehyde oxidase/xanthine dehydrogenase a/b hammerhead" evidence="1">
    <location>
        <begin position="25"/>
        <end position="140"/>
    </location>
</feature>
<reference evidence="2 3" key="1">
    <citation type="journal article" date="2015" name="Int. J. Syst. Evol. Microbiol.">
        <title>Flavisolibacter ginsenosidimutans sp. nov., with ginsenoside-converting activity isolated from soil used for cultivating ginseng.</title>
        <authorList>
            <person name="Zhao Y."/>
            <person name="Liu Q."/>
            <person name="Kang M.S."/>
            <person name="Jin F."/>
            <person name="Yu H."/>
            <person name="Im W.T."/>
        </authorList>
    </citation>
    <scope>NUCLEOTIDE SEQUENCE [LARGE SCALE GENOMIC DNA]</scope>
    <source>
        <strain evidence="2 3">Gsoil 636</strain>
    </source>
</reference>
<dbReference type="SUPFAM" id="SSF54665">
    <property type="entry name" value="CO dehydrogenase molybdoprotein N-domain-like"/>
    <property type="match status" value="1"/>
</dbReference>
<dbReference type="InterPro" id="IPR008274">
    <property type="entry name" value="AldOxase/xan_DH_MoCoBD1"/>
</dbReference>
<protein>
    <submittedName>
        <fullName evidence="2">Xanthine dehydrogenase family protein molybdopterin-binding subunit</fullName>
    </submittedName>
</protein>
<dbReference type="PANTHER" id="PTHR11908:SF153">
    <property type="entry name" value="DEHYDROGENASE"/>
    <property type="match status" value="1"/>
</dbReference>
<dbReference type="Pfam" id="PF20256">
    <property type="entry name" value="MoCoBD_2"/>
    <property type="match status" value="1"/>
</dbReference>
<proteinExistence type="predicted"/>
<dbReference type="SUPFAM" id="SSF56003">
    <property type="entry name" value="Molybdenum cofactor-binding domain"/>
    <property type="match status" value="1"/>
</dbReference>
<dbReference type="InterPro" id="IPR036856">
    <property type="entry name" value="Ald_Oxase/Xan_DH_a/b_sf"/>
</dbReference>
<organism evidence="2 3">
    <name type="scientific">Flavisolibacter ginsenosidimutans</name>
    <dbReference type="NCBI Taxonomy" id="661481"/>
    <lineage>
        <taxon>Bacteria</taxon>
        <taxon>Pseudomonadati</taxon>
        <taxon>Bacteroidota</taxon>
        <taxon>Chitinophagia</taxon>
        <taxon>Chitinophagales</taxon>
        <taxon>Chitinophagaceae</taxon>
        <taxon>Flavisolibacter</taxon>
    </lineage>
</organism>
<dbReference type="InterPro" id="IPR000674">
    <property type="entry name" value="Ald_Oxase/Xan_DH_a/b"/>
</dbReference>
<dbReference type="PANTHER" id="PTHR11908">
    <property type="entry name" value="XANTHINE DEHYDROGENASE"/>
    <property type="match status" value="1"/>
</dbReference>
<sequence>MDKFFFDTSAPFADIDRVDGKAKVTGTAKYSAEYELADLVYGVLATSNITKGTITAIDTKSAEKAPGVLAVITHLNAPKVPGYDEGQNPTKGQNNGKGLRIFNDNIIYFNGQPIALVIADTFERATHAASLIKAQYNKEASHTDLTEAIKNDKPIEGDRYKENTRGTKDAWKSAPVQIDTTYTMPIQVHNPMELHATTVRWDGDDKVTVWDKTQGVVSTQRSVAEAFKIDPKNVQVNAQFVGGGFGSALRTWPHTIAAAMGAKKVGKPLKLVLTRPQMFMLVGYRPAAIQRMAIGADKDGRLIGMLHEASSMTSTYETFNEGVVAMTRQLYDCKNVNTKYNIYPLDVSTPTWMRGPGEATGSFPLECGMDELSYALNIDPIELRKRNYAETDPENGKPYSSKFLREAYDMGAEKFGWKNRKPQPRSMNEDGWLVGYGMSTGLFGASRGEAKVAAKLLPDGTLVLQSAVSDSGPGTATTMTQIASNLLGIPPAKIKFELGDSSFPPGPTQGGSTTTSTLGTTVHNACESLKKKLAGLLKTQESEVLPQDVQFGNGEMRLKNGNVITYADAIKAANLPAIEITEASGRNPEMQKYSAYSYSVHFVKVKVHPLTGVVRIDKVVSAADAGTIISPKTAASQMKGGVVGGIGGALMEEGVIDHRYGRWVNNNFADYHVPVHADVPDVEVVFVNKPDPILNPNGAKGMGEIALIGFAAAVANAVYHATGKRIRELPITPDKVLL</sequence>
<name>A0A5B8UK75_9BACT</name>
<dbReference type="EMBL" id="CP042433">
    <property type="protein sequence ID" value="QEC57091.1"/>
    <property type="molecule type" value="Genomic_DNA"/>
</dbReference>
<evidence type="ECO:0000313" key="2">
    <source>
        <dbReference type="EMBL" id="QEC57091.1"/>
    </source>
</evidence>
<dbReference type="Pfam" id="PF02738">
    <property type="entry name" value="MoCoBD_1"/>
    <property type="match status" value="1"/>
</dbReference>
<keyword evidence="3" id="KW-1185">Reference proteome</keyword>
<gene>
    <name evidence="2" type="ORF">FSB75_14665</name>
</gene>
<dbReference type="RefSeq" id="WP_146789021.1">
    <property type="nucleotide sequence ID" value="NZ_BAABIO010000003.1"/>
</dbReference>
<dbReference type="InterPro" id="IPR046867">
    <property type="entry name" value="AldOxase/xan_DH_MoCoBD2"/>
</dbReference>
<dbReference type="AlphaFoldDB" id="A0A5B8UK75"/>
<accession>A0A5B8UK75</accession>
<evidence type="ECO:0000313" key="3">
    <source>
        <dbReference type="Proteomes" id="UP000321204"/>
    </source>
</evidence>
<dbReference type="GO" id="GO:0005506">
    <property type="term" value="F:iron ion binding"/>
    <property type="evidence" value="ECO:0007669"/>
    <property type="project" value="InterPro"/>
</dbReference>
<dbReference type="Gene3D" id="3.90.1170.50">
    <property type="entry name" value="Aldehyde oxidase/xanthine dehydrogenase, a/b hammerhead"/>
    <property type="match status" value="1"/>
</dbReference>